<organism evidence="1 2">
    <name type="scientific">Trichocladium antarcticum</name>
    <dbReference type="NCBI Taxonomy" id="1450529"/>
    <lineage>
        <taxon>Eukaryota</taxon>
        <taxon>Fungi</taxon>
        <taxon>Dikarya</taxon>
        <taxon>Ascomycota</taxon>
        <taxon>Pezizomycotina</taxon>
        <taxon>Sordariomycetes</taxon>
        <taxon>Sordariomycetidae</taxon>
        <taxon>Sordariales</taxon>
        <taxon>Chaetomiaceae</taxon>
        <taxon>Trichocladium</taxon>
    </lineage>
</organism>
<comment type="caution">
    <text evidence="1">The sequence shown here is derived from an EMBL/GenBank/DDBJ whole genome shotgun (WGS) entry which is preliminary data.</text>
</comment>
<evidence type="ECO:0000313" key="1">
    <source>
        <dbReference type="EMBL" id="KAK4132574.1"/>
    </source>
</evidence>
<sequence length="195" mass="21077">MYVCMPCPGCCCTGRVCGMLDWASKSGRLEYAARSGSGGAGRGSEGIQHPGRVPGVFSRTGLGGRRAQAGRLAAAKSQGRTSARQQSVIRTMEAFSKTSAARVLLKVENVKQNKIAWARDDAGSNAMRHNKHCHFCHFCHFCQVNGAKLQRMRAVGSPPSYVSALPARLQDPAQQHLRPAMYDAKCWRVPTTGSL</sequence>
<dbReference type="Proteomes" id="UP001304895">
    <property type="component" value="Unassembled WGS sequence"/>
</dbReference>
<gene>
    <name evidence="1" type="ORF">BT67DRAFT_81668</name>
</gene>
<reference evidence="1" key="2">
    <citation type="submission" date="2023-05" db="EMBL/GenBank/DDBJ databases">
        <authorList>
            <consortium name="Lawrence Berkeley National Laboratory"/>
            <person name="Steindorff A."/>
            <person name="Hensen N."/>
            <person name="Bonometti L."/>
            <person name="Westerberg I."/>
            <person name="Brannstrom I.O."/>
            <person name="Guillou S."/>
            <person name="Cros-Aarteil S."/>
            <person name="Calhoun S."/>
            <person name="Haridas S."/>
            <person name="Kuo A."/>
            <person name="Mondo S."/>
            <person name="Pangilinan J."/>
            <person name="Riley R."/>
            <person name="Labutti K."/>
            <person name="Andreopoulos B."/>
            <person name="Lipzen A."/>
            <person name="Chen C."/>
            <person name="Yanf M."/>
            <person name="Daum C."/>
            <person name="Ng V."/>
            <person name="Clum A."/>
            <person name="Ohm R."/>
            <person name="Martin F."/>
            <person name="Silar P."/>
            <person name="Natvig D."/>
            <person name="Lalanne C."/>
            <person name="Gautier V."/>
            <person name="Ament-Velasquez S.L."/>
            <person name="Kruys A."/>
            <person name="Hutchinson M.I."/>
            <person name="Powell A.J."/>
            <person name="Barry K."/>
            <person name="Miller A.N."/>
            <person name="Grigoriev I.V."/>
            <person name="Debuchy R."/>
            <person name="Gladieux P."/>
            <person name="Thoren M.H."/>
            <person name="Johannesson H."/>
        </authorList>
    </citation>
    <scope>NUCLEOTIDE SEQUENCE</scope>
    <source>
        <strain evidence="1">CBS 123565</strain>
    </source>
</reference>
<keyword evidence="2" id="KW-1185">Reference proteome</keyword>
<accession>A0AAN6UGX9</accession>
<name>A0AAN6UGX9_9PEZI</name>
<dbReference type="EMBL" id="MU853417">
    <property type="protein sequence ID" value="KAK4132574.1"/>
    <property type="molecule type" value="Genomic_DNA"/>
</dbReference>
<proteinExistence type="predicted"/>
<protein>
    <submittedName>
        <fullName evidence="1">Uncharacterized protein</fullName>
    </submittedName>
</protein>
<reference evidence="1" key="1">
    <citation type="journal article" date="2023" name="Mol. Phylogenet. Evol.">
        <title>Genome-scale phylogeny and comparative genomics of the fungal order Sordariales.</title>
        <authorList>
            <person name="Hensen N."/>
            <person name="Bonometti L."/>
            <person name="Westerberg I."/>
            <person name="Brannstrom I.O."/>
            <person name="Guillou S."/>
            <person name="Cros-Aarteil S."/>
            <person name="Calhoun S."/>
            <person name="Haridas S."/>
            <person name="Kuo A."/>
            <person name="Mondo S."/>
            <person name="Pangilinan J."/>
            <person name="Riley R."/>
            <person name="LaButti K."/>
            <person name="Andreopoulos B."/>
            <person name="Lipzen A."/>
            <person name="Chen C."/>
            <person name="Yan M."/>
            <person name="Daum C."/>
            <person name="Ng V."/>
            <person name="Clum A."/>
            <person name="Steindorff A."/>
            <person name="Ohm R.A."/>
            <person name="Martin F."/>
            <person name="Silar P."/>
            <person name="Natvig D.O."/>
            <person name="Lalanne C."/>
            <person name="Gautier V."/>
            <person name="Ament-Velasquez S.L."/>
            <person name="Kruys A."/>
            <person name="Hutchinson M.I."/>
            <person name="Powell A.J."/>
            <person name="Barry K."/>
            <person name="Miller A.N."/>
            <person name="Grigoriev I.V."/>
            <person name="Debuchy R."/>
            <person name="Gladieux P."/>
            <person name="Hiltunen Thoren M."/>
            <person name="Johannesson H."/>
        </authorList>
    </citation>
    <scope>NUCLEOTIDE SEQUENCE</scope>
    <source>
        <strain evidence="1">CBS 123565</strain>
    </source>
</reference>
<evidence type="ECO:0000313" key="2">
    <source>
        <dbReference type="Proteomes" id="UP001304895"/>
    </source>
</evidence>
<dbReference type="AlphaFoldDB" id="A0AAN6UGX9"/>